<keyword evidence="1" id="KW-1133">Transmembrane helix</keyword>
<evidence type="ECO:0000313" key="2">
    <source>
        <dbReference type="EMBL" id="KAL1634241.1"/>
    </source>
</evidence>
<dbReference type="Proteomes" id="UP001521184">
    <property type="component" value="Unassembled WGS sequence"/>
</dbReference>
<name>A0ABR3T4K4_9PEZI</name>
<sequence length="685" mass="76670">MDVHHEIYTGVWTDWSHDKLLGATLTTTRTHGSLLIAFISLFVAVVGTSFWRICCFILHYIYSTEASRDAMYHQRQAVLRDAANATTGIASLFLILNSWRKNQPPRRAYQRILPLLAFSCLSLAAFAVASTFSSRISTTTGNAVLLASSNCGIIYPTTNVSDLADFATVFQPYLSQRFTSSADYAQQCYPNLQSEDCSTFVQRRLRTDSIRNATRPFPGNVCKSQDANLLLDTGLVDSHHDLGMNAPSSHRCQFRFVLQSAPLTTNGYTHVVPNLGAGLHSPFVRYQYGPRLQAGRPHADYTYQHIVTQKDQFSQENFTSARPTMDIDVYGAQYANGSLISELSVFAPVHELERTDADIYIAFLSLNTLLFPGQSDDLWYPAHDFAGNMSNEMTNPGESMAMYWSDEPASPMGLVLQYQLCKPGLPVEKRCTPLSSFVDAYDAATKLWQGSESSGAFDWFMAILQGPQDPLIGPIKVLGQAALDSKARMAQGFIGPLAANQWQLDVEKWTNITLSSIQQSFVEAATGPPDPKQNEYLIKPEESSQKQMCRNQKILSTAYTNFSVFGLATILIIGGVIILLSYTIEPLIRWIQRRRNLDTYARVEWNMNETLQLQRLAHEELGVGAWRRCDTDIPVTERFDRLAVLDLSDRSHPRLKAPPAPLEDLFNEECKGGKRREITKHPVTP</sequence>
<organism evidence="2 3">
    <name type="scientific">Diplodia intermedia</name>
    <dbReference type="NCBI Taxonomy" id="856260"/>
    <lineage>
        <taxon>Eukaryota</taxon>
        <taxon>Fungi</taxon>
        <taxon>Dikarya</taxon>
        <taxon>Ascomycota</taxon>
        <taxon>Pezizomycotina</taxon>
        <taxon>Dothideomycetes</taxon>
        <taxon>Dothideomycetes incertae sedis</taxon>
        <taxon>Botryosphaeriales</taxon>
        <taxon>Botryosphaeriaceae</taxon>
        <taxon>Diplodia</taxon>
    </lineage>
</organism>
<keyword evidence="1" id="KW-0472">Membrane</keyword>
<keyword evidence="3" id="KW-1185">Reference proteome</keyword>
<evidence type="ECO:0000313" key="3">
    <source>
        <dbReference type="Proteomes" id="UP001521184"/>
    </source>
</evidence>
<dbReference type="EMBL" id="JAKEKT020000137">
    <property type="protein sequence ID" value="KAL1634241.1"/>
    <property type="molecule type" value="Genomic_DNA"/>
</dbReference>
<feature type="transmembrane region" description="Helical" evidence="1">
    <location>
        <begin position="112"/>
        <end position="132"/>
    </location>
</feature>
<evidence type="ECO:0008006" key="4">
    <source>
        <dbReference type="Google" id="ProtNLM"/>
    </source>
</evidence>
<protein>
    <recommendedName>
        <fullName evidence="4">Cytochrome p450 protein</fullName>
    </recommendedName>
</protein>
<feature type="transmembrane region" description="Helical" evidence="1">
    <location>
        <begin position="34"/>
        <end position="62"/>
    </location>
</feature>
<comment type="caution">
    <text evidence="2">The sequence shown here is derived from an EMBL/GenBank/DDBJ whole genome shotgun (WGS) entry which is preliminary data.</text>
</comment>
<gene>
    <name evidence="2" type="ORF">SLS58_010785</name>
</gene>
<proteinExistence type="predicted"/>
<feature type="transmembrane region" description="Helical" evidence="1">
    <location>
        <begin position="82"/>
        <end position="100"/>
    </location>
</feature>
<evidence type="ECO:0000256" key="1">
    <source>
        <dbReference type="SAM" id="Phobius"/>
    </source>
</evidence>
<feature type="transmembrane region" description="Helical" evidence="1">
    <location>
        <begin position="562"/>
        <end position="584"/>
    </location>
</feature>
<keyword evidence="1" id="KW-0812">Transmembrane</keyword>
<accession>A0ABR3T4K4</accession>
<reference evidence="2 3" key="1">
    <citation type="journal article" date="2023" name="Plant Dis.">
        <title>First Report of Diplodia intermedia Causing Canker and Dieback Diseases on Apple Trees in Canada.</title>
        <authorList>
            <person name="Ellouze W."/>
            <person name="Ilyukhin E."/>
            <person name="Sulman M."/>
            <person name="Ali S."/>
        </authorList>
    </citation>
    <scope>NUCLEOTIDE SEQUENCE [LARGE SCALE GENOMIC DNA]</scope>
    <source>
        <strain evidence="2 3">M45-28</strain>
    </source>
</reference>